<dbReference type="EMBL" id="JAUCMV010000001">
    <property type="protein sequence ID" value="KAK0424106.1"/>
    <property type="molecule type" value="Genomic_DNA"/>
</dbReference>
<name>A0AA39IIB4_9BILA</name>
<evidence type="ECO:0000256" key="1">
    <source>
        <dbReference type="ARBA" id="ARBA00004141"/>
    </source>
</evidence>
<gene>
    <name evidence="7" type="ORF">QR680_008502</name>
</gene>
<dbReference type="InterPro" id="IPR000609">
    <property type="entry name" value="7TM_GPCR_serpentine_rcpt_Srg"/>
</dbReference>
<feature type="transmembrane region" description="Helical" evidence="6">
    <location>
        <begin position="6"/>
        <end position="30"/>
    </location>
</feature>
<evidence type="ECO:0000256" key="5">
    <source>
        <dbReference type="ARBA" id="ARBA00023136"/>
    </source>
</evidence>
<evidence type="ECO:0000256" key="2">
    <source>
        <dbReference type="ARBA" id="ARBA00005692"/>
    </source>
</evidence>
<dbReference type="GO" id="GO:0016020">
    <property type="term" value="C:membrane"/>
    <property type="evidence" value="ECO:0007669"/>
    <property type="project" value="UniProtKB-SubCell"/>
</dbReference>
<accession>A0AA39IIB4</accession>
<protein>
    <recommendedName>
        <fullName evidence="6">Serpentine receptor class gamma</fullName>
    </recommendedName>
</protein>
<sequence>MNTELVWLTVSLLYGIPSFVLYVVILFQLVRPKYRKQFNKPFFRLCFLIGVVDCLAYLMSYIFYTLPTYPLFSSFYGSSIFAPSPFTTFIQFFSYYLIYLQLFGNFFLTLNRFTAIVFPLKHARIWRLCSVFGIHSMLIYISVYTIKNETMSSVLYVLVPWLSDLRYLSPPWVLVIVSTSVRKTIVKTLPQRLNKVSGTKVEPFATK</sequence>
<evidence type="ECO:0000313" key="7">
    <source>
        <dbReference type="EMBL" id="KAK0424106.1"/>
    </source>
</evidence>
<organism evidence="7 8">
    <name type="scientific">Steinernema hermaphroditum</name>
    <dbReference type="NCBI Taxonomy" id="289476"/>
    <lineage>
        <taxon>Eukaryota</taxon>
        <taxon>Metazoa</taxon>
        <taxon>Ecdysozoa</taxon>
        <taxon>Nematoda</taxon>
        <taxon>Chromadorea</taxon>
        <taxon>Rhabditida</taxon>
        <taxon>Tylenchina</taxon>
        <taxon>Panagrolaimomorpha</taxon>
        <taxon>Strongyloidoidea</taxon>
        <taxon>Steinernematidae</taxon>
        <taxon>Steinernema</taxon>
    </lineage>
</organism>
<dbReference type="GO" id="GO:0007606">
    <property type="term" value="P:sensory perception of chemical stimulus"/>
    <property type="evidence" value="ECO:0007669"/>
    <property type="project" value="UniProtKB-UniRule"/>
</dbReference>
<evidence type="ECO:0000256" key="4">
    <source>
        <dbReference type="ARBA" id="ARBA00022989"/>
    </source>
</evidence>
<keyword evidence="4 6" id="KW-1133">Transmembrane helix</keyword>
<keyword evidence="3 6" id="KW-0812">Transmembrane</keyword>
<reference evidence="7" key="1">
    <citation type="submission" date="2023-06" db="EMBL/GenBank/DDBJ databases">
        <title>Genomic analysis of the entomopathogenic nematode Steinernema hermaphroditum.</title>
        <authorList>
            <person name="Schwarz E.M."/>
            <person name="Heppert J.K."/>
            <person name="Baniya A."/>
            <person name="Schwartz H.T."/>
            <person name="Tan C.-H."/>
            <person name="Antoshechkin I."/>
            <person name="Sternberg P.W."/>
            <person name="Goodrich-Blair H."/>
            <person name="Dillman A.R."/>
        </authorList>
    </citation>
    <scope>NUCLEOTIDE SEQUENCE</scope>
    <source>
        <strain evidence="7">PS9179</strain>
        <tissue evidence="7">Whole animal</tissue>
    </source>
</reference>
<comment type="subcellular location">
    <subcellularLocation>
        <location evidence="1">Membrane</location>
        <topology evidence="1">Multi-pass membrane protein</topology>
    </subcellularLocation>
</comment>
<comment type="caution">
    <text evidence="6">Lacks conserved residue(s) required for the propagation of feature annotation.</text>
</comment>
<dbReference type="Pfam" id="PF02118">
    <property type="entry name" value="Srg"/>
    <property type="match status" value="1"/>
</dbReference>
<dbReference type="AlphaFoldDB" id="A0AA39IIB4"/>
<dbReference type="PANTHER" id="PTHR31552">
    <property type="entry name" value="SERPENTINE RECEPTOR CLASS GAMMA"/>
    <property type="match status" value="1"/>
</dbReference>
<evidence type="ECO:0000256" key="6">
    <source>
        <dbReference type="RuleBase" id="RU280813"/>
    </source>
</evidence>
<feature type="transmembrane region" description="Helical" evidence="6">
    <location>
        <begin position="93"/>
        <end position="113"/>
    </location>
</feature>
<evidence type="ECO:0000256" key="3">
    <source>
        <dbReference type="ARBA" id="ARBA00022692"/>
    </source>
</evidence>
<evidence type="ECO:0000313" key="8">
    <source>
        <dbReference type="Proteomes" id="UP001175271"/>
    </source>
</evidence>
<feature type="transmembrane region" description="Helical" evidence="6">
    <location>
        <begin position="125"/>
        <end position="147"/>
    </location>
</feature>
<keyword evidence="5 6" id="KW-0472">Membrane</keyword>
<keyword evidence="8" id="KW-1185">Reference proteome</keyword>
<feature type="transmembrane region" description="Helical" evidence="6">
    <location>
        <begin position="42"/>
        <end position="64"/>
    </location>
</feature>
<dbReference type="Proteomes" id="UP001175271">
    <property type="component" value="Unassembled WGS sequence"/>
</dbReference>
<comment type="caution">
    <text evidence="7">The sequence shown here is derived from an EMBL/GenBank/DDBJ whole genome shotgun (WGS) entry which is preliminary data.</text>
</comment>
<comment type="similarity">
    <text evidence="2 6">Belongs to the nematode receptor-like protein srg family.</text>
</comment>
<dbReference type="GO" id="GO:0004888">
    <property type="term" value="F:transmembrane signaling receptor activity"/>
    <property type="evidence" value="ECO:0007669"/>
    <property type="project" value="InterPro"/>
</dbReference>
<dbReference type="PANTHER" id="PTHR31552:SF8">
    <property type="entry name" value="SERPENTINE RECEPTOR CLASS GAMMA"/>
    <property type="match status" value="1"/>
</dbReference>
<proteinExistence type="inferred from homology"/>